<reference evidence="1" key="1">
    <citation type="submission" date="2016-09" db="EMBL/GenBank/DDBJ databases">
        <title>The Complete Genome of Burkholderia sprentiae wsm5005.</title>
        <authorList>
            <person name="De Meyer S."/>
            <person name="Wang P."/>
            <person name="Terpolilli J."/>
        </authorList>
    </citation>
    <scope>NUCLEOTIDE SEQUENCE [LARGE SCALE GENOMIC DNA]</scope>
    <source>
        <strain evidence="1">WSM5005</strain>
    </source>
</reference>
<gene>
    <name evidence="1" type="ORF">BJG93_25190</name>
</gene>
<organism evidence="1">
    <name type="scientific">Paraburkholderia sprentiae WSM5005</name>
    <dbReference type="NCBI Taxonomy" id="754502"/>
    <lineage>
        <taxon>Bacteria</taxon>
        <taxon>Pseudomonadati</taxon>
        <taxon>Pseudomonadota</taxon>
        <taxon>Betaproteobacteria</taxon>
        <taxon>Burkholderiales</taxon>
        <taxon>Burkholderiaceae</taxon>
        <taxon>Paraburkholderia</taxon>
    </lineage>
</organism>
<name>A0A1I9YQY7_9BURK</name>
<evidence type="ECO:0000313" key="1">
    <source>
        <dbReference type="EMBL" id="APA88616.1"/>
    </source>
</evidence>
<dbReference type="EMBL" id="CP017562">
    <property type="protein sequence ID" value="APA88616.1"/>
    <property type="molecule type" value="Genomic_DNA"/>
</dbReference>
<proteinExistence type="predicted"/>
<accession>A0A1I9YQY7</accession>
<sequence length="139" mass="15580">MITFKELASGTVGLRQVPIAHLKTRALDVTRRKIGVTFERSLMSVLHHARDSVEAADAFDVSSPVGARHRYRRPVRSPLYLGGSIGDRLRSQTTERAAKRKDQRSDLPYVQRAMIIALQPLVFLDPRFAGRQSAQGDEI</sequence>
<dbReference type="AlphaFoldDB" id="A0A1I9YQY7"/>
<protein>
    <submittedName>
        <fullName evidence="1">Uncharacterized protein</fullName>
    </submittedName>
</protein>